<reference evidence="2 3" key="1">
    <citation type="submission" date="2016-10" db="EMBL/GenBank/DDBJ databases">
        <authorList>
            <person name="de Groot N.N."/>
        </authorList>
    </citation>
    <scope>NUCLEOTIDE SEQUENCE [LARGE SCALE GENOMIC DNA]</scope>
    <source>
        <strain evidence="2 3">CGMCC 1.9109</strain>
    </source>
</reference>
<evidence type="ECO:0000313" key="2">
    <source>
        <dbReference type="EMBL" id="SDD68056.1"/>
    </source>
</evidence>
<keyword evidence="3" id="KW-1185">Reference proteome</keyword>
<dbReference type="Proteomes" id="UP000183685">
    <property type="component" value="Unassembled WGS sequence"/>
</dbReference>
<accession>A0A1G6WSI5</accession>
<dbReference type="STRING" id="637679.GCA_001550055_02905"/>
<protein>
    <submittedName>
        <fullName evidence="2">Uncharacterized protein</fullName>
    </submittedName>
</protein>
<dbReference type="OrthoDB" id="9931780at2"/>
<sequence>MRYFAICALAAASFPAFANPGLEQALSRVPTLTDLCGAVPEAPTKVRGNSIHRPVRPEVKSFIQNTNDWLDCAAEKYVRIQQLVNGMQDDGQRDALVEHLNKDFRAQYAELNDQTRILARRVNYRLTWEVRPVRPAVSSSGVGYSNSQANVLLRKVKKITYRTDVNRPIHDPSRGLLNWEPVEPLQFSG</sequence>
<dbReference type="AlphaFoldDB" id="A0A1G6WSI5"/>
<evidence type="ECO:0000256" key="1">
    <source>
        <dbReference type="SAM" id="SignalP"/>
    </source>
</evidence>
<keyword evidence="1" id="KW-0732">Signal</keyword>
<evidence type="ECO:0000313" key="3">
    <source>
        <dbReference type="Proteomes" id="UP000183685"/>
    </source>
</evidence>
<feature type="chain" id="PRO_5010317854" evidence="1">
    <location>
        <begin position="19"/>
        <end position="189"/>
    </location>
</feature>
<gene>
    <name evidence="2" type="ORF">SAMN04488071_1189</name>
</gene>
<name>A0A1G6WSI5_9PROT</name>
<organism evidence="2 3">
    <name type="scientific">Kordiimonas lacus</name>
    <dbReference type="NCBI Taxonomy" id="637679"/>
    <lineage>
        <taxon>Bacteria</taxon>
        <taxon>Pseudomonadati</taxon>
        <taxon>Pseudomonadota</taxon>
        <taxon>Alphaproteobacteria</taxon>
        <taxon>Kordiimonadales</taxon>
        <taxon>Kordiimonadaceae</taxon>
        <taxon>Kordiimonas</taxon>
    </lineage>
</organism>
<dbReference type="RefSeq" id="WP_068306371.1">
    <property type="nucleotide sequence ID" value="NZ_FNAK01000002.1"/>
</dbReference>
<proteinExistence type="predicted"/>
<feature type="signal peptide" evidence="1">
    <location>
        <begin position="1"/>
        <end position="18"/>
    </location>
</feature>
<dbReference type="EMBL" id="FNAK01000002">
    <property type="protein sequence ID" value="SDD68056.1"/>
    <property type="molecule type" value="Genomic_DNA"/>
</dbReference>